<dbReference type="InterPro" id="IPR056671">
    <property type="entry name" value="DUF7769"/>
</dbReference>
<evidence type="ECO:0000313" key="3">
    <source>
        <dbReference type="Proteomes" id="UP000054928"/>
    </source>
</evidence>
<dbReference type="RefSeq" id="XP_024586408.1">
    <property type="nucleotide sequence ID" value="XM_024721295.1"/>
</dbReference>
<keyword evidence="3" id="KW-1185">Reference proteome</keyword>
<dbReference type="Gene3D" id="3.30.420.10">
    <property type="entry name" value="Ribonuclease H-like superfamily/Ribonuclease H"/>
    <property type="match status" value="1"/>
</dbReference>
<evidence type="ECO:0000313" key="2">
    <source>
        <dbReference type="EMBL" id="CEG50039.1"/>
    </source>
</evidence>
<dbReference type="AlphaFoldDB" id="A0A0P1B6M8"/>
<dbReference type="STRING" id="4781.A0A0P1B6M8"/>
<dbReference type="OMA" id="LRYCADK"/>
<dbReference type="PANTHER" id="PTHR47169:SF2">
    <property type="entry name" value="OS01G0541250 PROTEIN"/>
    <property type="match status" value="1"/>
</dbReference>
<reference evidence="3" key="1">
    <citation type="submission" date="2014-09" db="EMBL/GenBank/DDBJ databases">
        <authorList>
            <person name="Sharma Rahul"/>
            <person name="Thines Marco"/>
        </authorList>
    </citation>
    <scope>NUCLEOTIDE SEQUENCE [LARGE SCALE GENOMIC DNA]</scope>
</reference>
<feature type="domain" description="DUF7769" evidence="1">
    <location>
        <begin position="47"/>
        <end position="103"/>
    </location>
</feature>
<dbReference type="Pfam" id="PF24964">
    <property type="entry name" value="DUF7769"/>
    <property type="match status" value="1"/>
</dbReference>
<dbReference type="GO" id="GO:0003676">
    <property type="term" value="F:nucleic acid binding"/>
    <property type="evidence" value="ECO:0007669"/>
    <property type="project" value="InterPro"/>
</dbReference>
<accession>A0A0P1B6M8</accession>
<organism evidence="2 3">
    <name type="scientific">Plasmopara halstedii</name>
    <name type="common">Downy mildew of sunflower</name>
    <dbReference type="NCBI Taxonomy" id="4781"/>
    <lineage>
        <taxon>Eukaryota</taxon>
        <taxon>Sar</taxon>
        <taxon>Stramenopiles</taxon>
        <taxon>Oomycota</taxon>
        <taxon>Peronosporomycetes</taxon>
        <taxon>Peronosporales</taxon>
        <taxon>Peronosporaceae</taxon>
        <taxon>Plasmopara</taxon>
    </lineage>
</organism>
<name>A0A0P1B6M8_PLAHL</name>
<dbReference type="PANTHER" id="PTHR47169">
    <property type="entry name" value="OS01G0541250 PROTEIN"/>
    <property type="match status" value="1"/>
</dbReference>
<evidence type="ECO:0000259" key="1">
    <source>
        <dbReference type="Pfam" id="PF24964"/>
    </source>
</evidence>
<dbReference type="GeneID" id="36402824"/>
<sequence>MTDLSSSVNPTTEIYLSVSTTTTVDNCNSNICNKKTSAWKERGSRNLTYEERRAMLDFLLKRRVEGSTKLMRHAVTDAATEFAVDRRTVSRLWKRAVQSLENGDEVCDVASRKVGRRGRRKRDWSAELKRVKEIPLTQRGSIRALASAVGIPKTTLYELLKDDGNPVLNAIKPSLTDKNKLERLRYCIDKVRPNGLFDDMHNVVHINMKWFALPRDKKTKVMFMVAVARPQWDPQRNNYFNGKIGTWPFVREELVTQSDGKLGQQKRMFVAMETVTKDDVQRMINELIVPAIRQKMPVHFSIFIQQDSAKIRCSSDAIFAEECRKEGWHIQMQHLPPYSPDFTVMDSTLFQFIQTALKAQLTIRNTMMTGLSELVARVERAFASLSTDQLNDAFLTLQKAMECTMRVQGANTYELRATTKEQLRCQGSLPVSILCDPDALLACKVALDGVKDVPFENC</sequence>
<proteinExistence type="predicted"/>
<dbReference type="Proteomes" id="UP000054928">
    <property type="component" value="Unassembled WGS sequence"/>
</dbReference>
<protein>
    <recommendedName>
        <fullName evidence="1">DUF7769 domain-containing protein</fullName>
    </recommendedName>
</protein>
<dbReference type="EMBL" id="CCYD01003101">
    <property type="protein sequence ID" value="CEG50039.1"/>
    <property type="molecule type" value="Genomic_DNA"/>
</dbReference>
<dbReference type="InterPro" id="IPR036397">
    <property type="entry name" value="RNaseH_sf"/>
</dbReference>
<dbReference type="OrthoDB" id="155409at2759"/>